<protein>
    <submittedName>
        <fullName evidence="7">Uncharacterized protein</fullName>
    </submittedName>
</protein>
<gene>
    <name evidence="7" type="ORF">RND81_12G062900</name>
</gene>
<dbReference type="GO" id="GO:0006281">
    <property type="term" value="P:DNA repair"/>
    <property type="evidence" value="ECO:0007669"/>
    <property type="project" value="UniProtKB-KW"/>
</dbReference>
<organism evidence="7 8">
    <name type="scientific">Saponaria officinalis</name>
    <name type="common">Common soapwort</name>
    <name type="synonym">Lychnis saponaria</name>
    <dbReference type="NCBI Taxonomy" id="3572"/>
    <lineage>
        <taxon>Eukaryota</taxon>
        <taxon>Viridiplantae</taxon>
        <taxon>Streptophyta</taxon>
        <taxon>Embryophyta</taxon>
        <taxon>Tracheophyta</taxon>
        <taxon>Spermatophyta</taxon>
        <taxon>Magnoliopsida</taxon>
        <taxon>eudicotyledons</taxon>
        <taxon>Gunneridae</taxon>
        <taxon>Pentapetalae</taxon>
        <taxon>Caryophyllales</taxon>
        <taxon>Caryophyllaceae</taxon>
        <taxon>Caryophylleae</taxon>
        <taxon>Saponaria</taxon>
    </lineage>
</organism>
<keyword evidence="6" id="KW-1133">Transmembrane helix</keyword>
<evidence type="ECO:0000256" key="1">
    <source>
        <dbReference type="ARBA" id="ARBA00004123"/>
    </source>
</evidence>
<dbReference type="GO" id="GO:0005634">
    <property type="term" value="C:nucleus"/>
    <property type="evidence" value="ECO:0007669"/>
    <property type="project" value="UniProtKB-SubCell"/>
</dbReference>
<dbReference type="PANTHER" id="PTHR12663">
    <property type="entry name" value="ANDROGEN INDUCED INHIBITOR OF PROLIFERATION AS3 / PDS5-RELATED"/>
    <property type="match status" value="1"/>
</dbReference>
<feature type="transmembrane region" description="Helical" evidence="6">
    <location>
        <begin position="142"/>
        <end position="163"/>
    </location>
</feature>
<evidence type="ECO:0000256" key="6">
    <source>
        <dbReference type="SAM" id="Phobius"/>
    </source>
</evidence>
<feature type="compositionally biased region" description="Basic residues" evidence="5">
    <location>
        <begin position="1"/>
        <end position="13"/>
    </location>
</feature>
<evidence type="ECO:0000256" key="2">
    <source>
        <dbReference type="ARBA" id="ARBA00022763"/>
    </source>
</evidence>
<dbReference type="GO" id="GO:0007064">
    <property type="term" value="P:mitotic sister chromatid cohesion"/>
    <property type="evidence" value="ECO:0007669"/>
    <property type="project" value="InterPro"/>
</dbReference>
<comment type="caution">
    <text evidence="7">The sequence shown here is derived from an EMBL/GenBank/DDBJ whole genome shotgun (WGS) entry which is preliminary data.</text>
</comment>
<dbReference type="Gene3D" id="2.30.30.140">
    <property type="match status" value="1"/>
</dbReference>
<dbReference type="AlphaFoldDB" id="A0AAW1H3U2"/>
<dbReference type="PANTHER" id="PTHR12663:SF0">
    <property type="entry name" value="PRECOCIOUS DISSOCIATION OF SISTERS 5, ISOFORM A"/>
    <property type="match status" value="1"/>
</dbReference>
<keyword evidence="4" id="KW-0539">Nucleus</keyword>
<name>A0AAW1H3U2_SAPOF</name>
<accession>A0AAW1H3U2</accession>
<dbReference type="InterPro" id="IPR039776">
    <property type="entry name" value="Pds5"/>
</dbReference>
<dbReference type="GO" id="GO:0000785">
    <property type="term" value="C:chromatin"/>
    <property type="evidence" value="ECO:0007669"/>
    <property type="project" value="TreeGrafter"/>
</dbReference>
<comment type="subcellular location">
    <subcellularLocation>
        <location evidence="1">Nucleus</location>
    </subcellularLocation>
</comment>
<reference evidence="7" key="1">
    <citation type="submission" date="2024-03" db="EMBL/GenBank/DDBJ databases">
        <title>WGS assembly of Saponaria officinalis var. Norfolk2.</title>
        <authorList>
            <person name="Jenkins J."/>
            <person name="Shu S."/>
            <person name="Grimwood J."/>
            <person name="Barry K."/>
            <person name="Goodstein D."/>
            <person name="Schmutz J."/>
            <person name="Leebens-Mack J."/>
            <person name="Osbourn A."/>
        </authorList>
    </citation>
    <scope>NUCLEOTIDE SEQUENCE [LARGE SCALE GENOMIC DNA]</scope>
    <source>
        <strain evidence="7">JIC</strain>
    </source>
</reference>
<evidence type="ECO:0000313" key="7">
    <source>
        <dbReference type="EMBL" id="KAK9671902.1"/>
    </source>
</evidence>
<dbReference type="CDD" id="cd20404">
    <property type="entry name" value="Tudor_Agenet_AtEML-like"/>
    <property type="match status" value="1"/>
</dbReference>
<dbReference type="SUPFAM" id="SSF63748">
    <property type="entry name" value="Tudor/PWWP/MBT"/>
    <property type="match status" value="1"/>
</dbReference>
<keyword evidence="8" id="KW-1185">Reference proteome</keyword>
<evidence type="ECO:0000256" key="5">
    <source>
        <dbReference type="SAM" id="MobiDB-lite"/>
    </source>
</evidence>
<keyword evidence="6" id="KW-0812">Transmembrane</keyword>
<dbReference type="EMBL" id="JBDFQZ010000012">
    <property type="protein sequence ID" value="KAK9671902.1"/>
    <property type="molecule type" value="Genomic_DNA"/>
</dbReference>
<sequence length="190" mass="21641">MKRKRGHKNKKTKKEATNSEEVISESPINNNTENDDDNDTSSSDEEIDENPKVEAPAVESKTKVYGLELVGATVKVWWPFDKEFYQGVVGSFDPAIKKYKILYDGGEIEILNLKKEEWQLINLSEGRANDVDGPDEVADETYVLTSLFFVKPLIVIVVSLFHLPLRSDILPPFQILSYQFVLVVRQNVEH</sequence>
<keyword evidence="2" id="KW-0227">DNA damage</keyword>
<keyword evidence="6" id="KW-0472">Membrane</keyword>
<evidence type="ECO:0000256" key="4">
    <source>
        <dbReference type="ARBA" id="ARBA00023242"/>
    </source>
</evidence>
<dbReference type="Proteomes" id="UP001443914">
    <property type="component" value="Unassembled WGS sequence"/>
</dbReference>
<evidence type="ECO:0000256" key="3">
    <source>
        <dbReference type="ARBA" id="ARBA00023204"/>
    </source>
</evidence>
<feature type="region of interest" description="Disordered" evidence="5">
    <location>
        <begin position="1"/>
        <end position="55"/>
    </location>
</feature>
<proteinExistence type="predicted"/>
<keyword evidence="3" id="KW-0234">DNA repair</keyword>
<feature type="compositionally biased region" description="Acidic residues" evidence="5">
    <location>
        <begin position="33"/>
        <end position="48"/>
    </location>
</feature>
<evidence type="ECO:0000313" key="8">
    <source>
        <dbReference type="Proteomes" id="UP001443914"/>
    </source>
</evidence>